<dbReference type="InterPro" id="IPR027383">
    <property type="entry name" value="Znf_put"/>
</dbReference>
<dbReference type="GO" id="GO:0008270">
    <property type="term" value="F:zinc ion binding"/>
    <property type="evidence" value="ECO:0007669"/>
    <property type="project" value="UniProtKB-KW"/>
</dbReference>
<proteinExistence type="predicted"/>
<keyword evidence="2" id="KW-0862">Zinc</keyword>
<feature type="domain" description="Putative zinc-finger" evidence="1">
    <location>
        <begin position="3"/>
        <end position="37"/>
    </location>
</feature>
<keyword evidence="2" id="KW-0479">Metal-binding</keyword>
<evidence type="ECO:0000259" key="1">
    <source>
        <dbReference type="Pfam" id="PF13490"/>
    </source>
</evidence>
<dbReference type="OrthoDB" id="129419at2"/>
<dbReference type="RefSeq" id="WP_041977890.1">
    <property type="nucleotide sequence ID" value="NZ_CBXV010000008.1"/>
</dbReference>
<protein>
    <submittedName>
        <fullName evidence="2">Putative zinc-finger</fullName>
    </submittedName>
</protein>
<dbReference type="Pfam" id="PF13490">
    <property type="entry name" value="zf-HC2"/>
    <property type="match status" value="1"/>
</dbReference>
<evidence type="ECO:0000313" key="3">
    <source>
        <dbReference type="Proteomes" id="UP000031518"/>
    </source>
</evidence>
<sequence length="247" mass="26755">MRCAEFEERLTDYIEGALAAEANQAMAQHALSCPVCHDLLNEVRNAMAACRSLPVAEPPLGLEARIIARTVPEAMMTCEEFEEHLTDYLDGFLPAPLYHRWERHAALCPRCTDLPGDVVRAIGACYSLLTEELPVPADLHSRILCATLGAADARAFRPSLVLRLRAWLEALWGELQAVTISPQLATVAVVLLVAVLIGSTLSKDGTIGDVYRTSWRLAAQTYALGANTAARMTTGDLKKVTGAINGT</sequence>
<reference evidence="2 3" key="1">
    <citation type="submission" date="2013-12" db="EMBL/GenBank/DDBJ databases">
        <authorList>
            <person name="Stott M."/>
        </authorList>
    </citation>
    <scope>NUCLEOTIDE SEQUENCE [LARGE SCALE GENOMIC DNA]</scope>
    <source>
        <strain evidence="2 3">K22</strain>
    </source>
</reference>
<dbReference type="EMBL" id="CBXV010000008">
    <property type="protein sequence ID" value="CDM66554.1"/>
    <property type="molecule type" value="Genomic_DNA"/>
</dbReference>
<dbReference type="AlphaFoldDB" id="A0A0B6X1Z1"/>
<dbReference type="Proteomes" id="UP000031518">
    <property type="component" value="Unassembled WGS sequence"/>
</dbReference>
<reference evidence="2 3" key="2">
    <citation type="submission" date="2015-01" db="EMBL/GenBank/DDBJ databases">
        <title>Complete genome sequence of Pyrinomonas methylaliphatogenes type strain K22T.</title>
        <authorList>
            <person name="Lee K.C.Y."/>
            <person name="Power J.F."/>
            <person name="Dunfield P.F."/>
            <person name="Morgan X.C."/>
            <person name="Huttenhower C."/>
            <person name="Stott M.B."/>
        </authorList>
    </citation>
    <scope>NUCLEOTIDE SEQUENCE [LARGE SCALE GENOMIC DNA]</scope>
    <source>
        <strain evidence="2 3">K22</strain>
    </source>
</reference>
<keyword evidence="2" id="KW-0863">Zinc-finger</keyword>
<keyword evidence="3" id="KW-1185">Reference proteome</keyword>
<organism evidence="2 3">
    <name type="scientific">Pyrinomonas methylaliphatogenes</name>
    <dbReference type="NCBI Taxonomy" id="454194"/>
    <lineage>
        <taxon>Bacteria</taxon>
        <taxon>Pseudomonadati</taxon>
        <taxon>Acidobacteriota</taxon>
        <taxon>Blastocatellia</taxon>
        <taxon>Blastocatellales</taxon>
        <taxon>Pyrinomonadaceae</taxon>
        <taxon>Pyrinomonas</taxon>
    </lineage>
</organism>
<accession>A0A0B6X1Z1</accession>
<dbReference type="STRING" id="454194.PYK22_02585"/>
<name>A0A0B6X1Z1_9BACT</name>
<gene>
    <name evidence="2" type="ORF">PYK22_02585</name>
</gene>
<evidence type="ECO:0000313" key="2">
    <source>
        <dbReference type="EMBL" id="CDM66554.1"/>
    </source>
</evidence>